<gene>
    <name evidence="2" type="ORF">DFR69_10941</name>
</gene>
<dbReference type="AlphaFoldDB" id="A0A317N9Y5"/>
<protein>
    <submittedName>
        <fullName evidence="2">Lysophospholipase L1-like esterase</fullName>
    </submittedName>
</protein>
<evidence type="ECO:0000313" key="3">
    <source>
        <dbReference type="Proteomes" id="UP000246410"/>
    </source>
</evidence>
<dbReference type="SUPFAM" id="SSF52266">
    <property type="entry name" value="SGNH hydrolase"/>
    <property type="match status" value="1"/>
</dbReference>
<name>A0A317N9Y5_9NOCA</name>
<keyword evidence="3" id="KW-1185">Reference proteome</keyword>
<accession>A0A317N9Y5</accession>
<organism evidence="2 3">
    <name type="scientific">Nocardia neocaledoniensis</name>
    <dbReference type="NCBI Taxonomy" id="236511"/>
    <lineage>
        <taxon>Bacteria</taxon>
        <taxon>Bacillati</taxon>
        <taxon>Actinomycetota</taxon>
        <taxon>Actinomycetes</taxon>
        <taxon>Mycobacteriales</taxon>
        <taxon>Nocardiaceae</taxon>
        <taxon>Nocardia</taxon>
    </lineage>
</organism>
<sequence length="378" mass="40174">MQDNTWVAAFRTGVIDPNEQIKLAESREFGDETVRHVIHLAGGGDALRVRLTNRYGTAPLRIGSARIARRKEGSALVADTDHVITAGGAATFTIDPGAELVSDPIDLAVTAGEDLLLSLYLPTATGLATFAHQPAEIAYLVDGERTADVELLEAQELPYRFFVTGIDVLVTDVPPIAVAFGDSWFEGVGTTLSANRRSVDVLNSRLNRGWVVNNGIAGNRLTAEQIGESGLGRFDSDAVRVPGVTDVLVNFGINDLILGAMGGQPSATAAELIAGFTELADRAHAAGLRIHAATIGPYAGCVYPGMPLLETQPTRHAVNEWLRTTEVFDSVFDVDRAVADPRRPDYIRPEFDSGDGMHLNDAGAAAMAATVDLTALFG</sequence>
<dbReference type="Gene3D" id="3.40.50.1110">
    <property type="entry name" value="SGNH hydrolase"/>
    <property type="match status" value="1"/>
</dbReference>
<reference evidence="2 3" key="1">
    <citation type="submission" date="2018-05" db="EMBL/GenBank/DDBJ databases">
        <title>Genomic Encyclopedia of Type Strains, Phase IV (KMG-IV): sequencing the most valuable type-strain genomes for metagenomic binning, comparative biology and taxonomic classification.</title>
        <authorList>
            <person name="Goeker M."/>
        </authorList>
    </citation>
    <scope>NUCLEOTIDE SEQUENCE [LARGE SCALE GENOMIC DNA]</scope>
    <source>
        <strain evidence="2 3">DSM 44717</strain>
    </source>
</reference>
<dbReference type="InterPro" id="IPR036514">
    <property type="entry name" value="SGNH_hydro_sf"/>
</dbReference>
<dbReference type="PANTHER" id="PTHR43784:SF2">
    <property type="entry name" value="GDSL-LIKE LIPASE_ACYLHYDROLASE, PUTATIVE (AFU_ORTHOLOGUE AFUA_2G00820)-RELATED"/>
    <property type="match status" value="1"/>
</dbReference>
<dbReference type="InterPro" id="IPR013830">
    <property type="entry name" value="SGNH_hydro"/>
</dbReference>
<dbReference type="Pfam" id="PF13472">
    <property type="entry name" value="Lipase_GDSL_2"/>
    <property type="match status" value="1"/>
</dbReference>
<dbReference type="Proteomes" id="UP000246410">
    <property type="component" value="Unassembled WGS sequence"/>
</dbReference>
<evidence type="ECO:0000259" key="1">
    <source>
        <dbReference type="Pfam" id="PF13472"/>
    </source>
</evidence>
<dbReference type="RefSeq" id="WP_110039838.1">
    <property type="nucleotide sequence ID" value="NZ_QGTL01000009.1"/>
</dbReference>
<dbReference type="PANTHER" id="PTHR43784">
    <property type="entry name" value="GDSL-LIKE LIPASE/ACYLHYDROLASE, PUTATIVE (AFU_ORTHOLOGUE AFUA_2G00820)-RELATED"/>
    <property type="match status" value="1"/>
</dbReference>
<feature type="domain" description="SGNH hydrolase-type esterase" evidence="1">
    <location>
        <begin position="179"/>
        <end position="366"/>
    </location>
</feature>
<dbReference type="EMBL" id="QGTL01000009">
    <property type="protein sequence ID" value="PWV72126.1"/>
    <property type="molecule type" value="Genomic_DNA"/>
</dbReference>
<proteinExistence type="predicted"/>
<dbReference type="InterPro" id="IPR053140">
    <property type="entry name" value="GDSL_Rv0518-like"/>
</dbReference>
<evidence type="ECO:0000313" key="2">
    <source>
        <dbReference type="EMBL" id="PWV72126.1"/>
    </source>
</evidence>
<comment type="caution">
    <text evidence="2">The sequence shown here is derived from an EMBL/GenBank/DDBJ whole genome shotgun (WGS) entry which is preliminary data.</text>
</comment>